<dbReference type="PIRSF" id="PIRSF000189">
    <property type="entry name" value="D-aa_oxidase"/>
    <property type="match status" value="1"/>
</dbReference>
<protein>
    <submittedName>
        <fullName evidence="9">D-amino acid oxidase</fullName>
    </submittedName>
</protein>
<gene>
    <name evidence="9" type="ORF">HKI87_10g61870</name>
</gene>
<proteinExistence type="inferred from homology"/>
<dbReference type="GO" id="GO:0003884">
    <property type="term" value="F:D-amino-acid oxidase activity"/>
    <property type="evidence" value="ECO:0007669"/>
    <property type="project" value="InterPro"/>
</dbReference>
<dbReference type="InterPro" id="IPR023209">
    <property type="entry name" value="DAO"/>
</dbReference>
<keyword evidence="10" id="KW-1185">Reference proteome</keyword>
<evidence type="ECO:0000256" key="6">
    <source>
        <dbReference type="PIRSR" id="PIRSR000189-1"/>
    </source>
</evidence>
<dbReference type="SUPFAM" id="SSF54373">
    <property type="entry name" value="FAD-linked reductases, C-terminal domain"/>
    <property type="match status" value="1"/>
</dbReference>
<evidence type="ECO:0000256" key="5">
    <source>
        <dbReference type="ARBA" id="ARBA00023002"/>
    </source>
</evidence>
<dbReference type="GO" id="GO:0019478">
    <property type="term" value="P:D-amino acid catabolic process"/>
    <property type="evidence" value="ECO:0007669"/>
    <property type="project" value="TreeGrafter"/>
</dbReference>
<feature type="binding site" evidence="6">
    <location>
        <position position="367"/>
    </location>
    <ligand>
        <name>D-dopa</name>
        <dbReference type="ChEBI" id="CHEBI:149689"/>
    </ligand>
</feature>
<keyword evidence="5" id="KW-0560">Oxidoreductase</keyword>
<accession>A0AAX4PE51</accession>
<reference evidence="9 10" key="1">
    <citation type="submission" date="2024-03" db="EMBL/GenBank/DDBJ databases">
        <title>Complete genome sequence of the green alga Chloropicon roscoffensis RCC1871.</title>
        <authorList>
            <person name="Lemieux C."/>
            <person name="Pombert J.-F."/>
            <person name="Otis C."/>
            <person name="Turmel M."/>
        </authorList>
    </citation>
    <scope>NUCLEOTIDE SEQUENCE [LARGE SCALE GENOMIC DNA]</scope>
    <source>
        <strain evidence="9 10">RCC1871</strain>
    </source>
</reference>
<evidence type="ECO:0000313" key="10">
    <source>
        <dbReference type="Proteomes" id="UP001472866"/>
    </source>
</evidence>
<feature type="binding site" evidence="6">
    <location>
        <position position="219"/>
    </location>
    <ligand>
        <name>FAD</name>
        <dbReference type="ChEBI" id="CHEBI:57692"/>
    </ligand>
</feature>
<feature type="binding site" evidence="6">
    <location>
        <begin position="366"/>
        <end position="371"/>
    </location>
    <ligand>
        <name>FAD</name>
        <dbReference type="ChEBI" id="CHEBI:57692"/>
    </ligand>
</feature>
<evidence type="ECO:0000256" key="3">
    <source>
        <dbReference type="ARBA" id="ARBA00022630"/>
    </source>
</evidence>
<dbReference type="SUPFAM" id="SSF51971">
    <property type="entry name" value="Nucleotide-binding domain"/>
    <property type="match status" value="1"/>
</dbReference>
<dbReference type="EMBL" id="CP151510">
    <property type="protein sequence ID" value="WZN64630.1"/>
    <property type="molecule type" value="Genomic_DNA"/>
</dbReference>
<evidence type="ECO:0000256" key="7">
    <source>
        <dbReference type="SAM" id="MobiDB-lite"/>
    </source>
</evidence>
<feature type="region of interest" description="Disordered" evidence="7">
    <location>
        <begin position="1"/>
        <end position="21"/>
    </location>
</feature>
<name>A0AAX4PE51_9CHLO</name>
<dbReference type="AlphaFoldDB" id="A0AAX4PE51"/>
<dbReference type="InterPro" id="IPR006076">
    <property type="entry name" value="FAD-dep_OxRdtase"/>
</dbReference>
<keyword evidence="3" id="KW-0285">Flavoprotein</keyword>
<evidence type="ECO:0000256" key="1">
    <source>
        <dbReference type="ARBA" id="ARBA00001974"/>
    </source>
</evidence>
<dbReference type="Pfam" id="PF01266">
    <property type="entry name" value="DAO"/>
    <property type="match status" value="1"/>
</dbReference>
<dbReference type="GO" id="GO:0071949">
    <property type="term" value="F:FAD binding"/>
    <property type="evidence" value="ECO:0007669"/>
    <property type="project" value="InterPro"/>
</dbReference>
<evidence type="ECO:0000256" key="2">
    <source>
        <dbReference type="ARBA" id="ARBA00006730"/>
    </source>
</evidence>
<sequence length="388" mass="42588">MKGGSMPAWSPSRALPDSMRTRRHIGGPCRSKNSVVVCQAASRQSNKTAVVVGAGIIGLTTTLRLLEHGYDVTCVAENVDGDPNKGVASGGAGGLWFPYLCESTERTGRWANETSREYEDILAKGLGFEEHGVALKKVWQNYSPGNEIPPWAPDFPSFELLTLAQVEERYGPEGPEYDIDAKDFLAYQFEAPIVQVDIFLGYLRDRIAALGGRLRRHRVDGPIEELEGDLLVNCAGLGNATRYEGLEQDGKMKPVRGQIIHCKNQAHITEAVTIGAGDEGAYMIPRGDVIVYGGTSDENEFDTGVSQDVVEDIIRRCKKLLPKKYTDRMEVVGHWVGLRPFREGEVRVEGRRLDDGRVVVNNYGHGGSGFTLCYGCADEVVRLASNLK</sequence>
<dbReference type="PANTHER" id="PTHR11530">
    <property type="entry name" value="D-AMINO ACID OXIDASE"/>
    <property type="match status" value="1"/>
</dbReference>
<dbReference type="Proteomes" id="UP001472866">
    <property type="component" value="Chromosome 10"/>
</dbReference>
<keyword evidence="4 6" id="KW-0274">FAD</keyword>
<evidence type="ECO:0000256" key="4">
    <source>
        <dbReference type="ARBA" id="ARBA00022827"/>
    </source>
</evidence>
<dbReference type="Gene3D" id="3.40.50.720">
    <property type="entry name" value="NAD(P)-binding Rossmann-like Domain"/>
    <property type="match status" value="1"/>
</dbReference>
<comment type="similarity">
    <text evidence="2">Belongs to the DAMOX/DASOX family.</text>
</comment>
<evidence type="ECO:0000259" key="8">
    <source>
        <dbReference type="Pfam" id="PF01266"/>
    </source>
</evidence>
<dbReference type="PANTHER" id="PTHR11530:SF11">
    <property type="entry name" value="D-ASPARTATE OXIDASE"/>
    <property type="match status" value="1"/>
</dbReference>
<feature type="binding site" evidence="6">
    <location>
        <position position="339"/>
    </location>
    <ligand>
        <name>D-dopa</name>
        <dbReference type="ChEBI" id="CHEBI:149689"/>
    </ligand>
</feature>
<feature type="binding site" evidence="6">
    <location>
        <position position="282"/>
    </location>
    <ligand>
        <name>D-dopa</name>
        <dbReference type="ChEBI" id="CHEBI:149689"/>
    </ligand>
</feature>
<dbReference type="GO" id="GO:0005737">
    <property type="term" value="C:cytoplasm"/>
    <property type="evidence" value="ECO:0007669"/>
    <property type="project" value="TreeGrafter"/>
</dbReference>
<feature type="domain" description="FAD dependent oxidoreductase" evidence="8">
    <location>
        <begin position="49"/>
        <end position="382"/>
    </location>
</feature>
<dbReference type="Gene3D" id="3.30.9.10">
    <property type="entry name" value="D-Amino Acid Oxidase, subunit A, domain 2"/>
    <property type="match status" value="1"/>
</dbReference>
<evidence type="ECO:0000313" key="9">
    <source>
        <dbReference type="EMBL" id="WZN64630.1"/>
    </source>
</evidence>
<organism evidence="9 10">
    <name type="scientific">Chloropicon roscoffensis</name>
    <dbReference type="NCBI Taxonomy" id="1461544"/>
    <lineage>
        <taxon>Eukaryota</taxon>
        <taxon>Viridiplantae</taxon>
        <taxon>Chlorophyta</taxon>
        <taxon>Chloropicophyceae</taxon>
        <taxon>Chloropicales</taxon>
        <taxon>Chloropicaceae</taxon>
        <taxon>Chloropicon</taxon>
    </lineage>
</organism>
<comment type="cofactor">
    <cofactor evidence="1 6">
        <name>FAD</name>
        <dbReference type="ChEBI" id="CHEBI:57692"/>
    </cofactor>
</comment>